<evidence type="ECO:0008006" key="5">
    <source>
        <dbReference type="Google" id="ProtNLM"/>
    </source>
</evidence>
<dbReference type="Gene3D" id="1.20.1070.10">
    <property type="entry name" value="Rhodopsin 7-helix transmembrane proteins"/>
    <property type="match status" value="1"/>
</dbReference>
<feature type="transmembrane region" description="Helical" evidence="2">
    <location>
        <begin position="297"/>
        <end position="320"/>
    </location>
</feature>
<feature type="transmembrane region" description="Helical" evidence="2">
    <location>
        <begin position="141"/>
        <end position="160"/>
    </location>
</feature>
<evidence type="ECO:0000256" key="1">
    <source>
        <dbReference type="SAM" id="MobiDB-lite"/>
    </source>
</evidence>
<gene>
    <name evidence="3" type="ORF">R9X50_00455400</name>
</gene>
<feature type="compositionally biased region" description="Polar residues" evidence="1">
    <location>
        <begin position="529"/>
        <end position="547"/>
    </location>
</feature>
<accession>A0AAQ3M6B1</accession>
<feature type="transmembrane region" description="Helical" evidence="2">
    <location>
        <begin position="101"/>
        <end position="121"/>
    </location>
</feature>
<feature type="region of interest" description="Disordered" evidence="1">
    <location>
        <begin position="614"/>
        <end position="639"/>
    </location>
</feature>
<protein>
    <recommendedName>
        <fullName evidence="5">G-protein coupled receptors family 2 profile 2 domain-containing protein</fullName>
    </recommendedName>
</protein>
<feature type="transmembrane region" description="Helical" evidence="2">
    <location>
        <begin position="180"/>
        <end position="203"/>
    </location>
</feature>
<keyword evidence="2" id="KW-0812">Transmembrane</keyword>
<proteinExistence type="predicted"/>
<dbReference type="EMBL" id="CP138585">
    <property type="protein sequence ID" value="WPH01702.1"/>
    <property type="molecule type" value="Genomic_DNA"/>
</dbReference>
<keyword evidence="2" id="KW-1133">Transmembrane helix</keyword>
<name>A0AAQ3M6B1_9PEZI</name>
<sequence length="639" mass="70873">MTTNTTLLRGNCLAPFLDASLFPDEGGFTGGRFCASIPGLPGNPTCCLPCPAAEWAYSDNFKTYSTAAQWLNVVGLVFMLFMIISYIVLPAQQTRSHYLSVCLIVSVTMIALGFTIPLVAQPEQCFNEITPNDMYSSLECAWSGAFIMAGGLAVTTWVFIRALSMNLQICWDIVPARKFFYISQALGWGISAALFTATITATGVSFRFGNACHVNHDNSMADFWGPLMAIGAGAGILQLITFGYCIRVYLKNLWSDEVAATSTNASGSGLPSYSGSERTQTARAVYSRLKKVLWLQWRGIFIVTIILVDVVFFSIVFVYLDHLQASIGSNMSRIEPWLACLITNPTDKNQCVNLVSHWLISEPMVVSVLVMLGLAGIETFIFVTRPTIFSAWIELIRNKFFHRQEFVSLDAKGPRVMRSNSSQGQVKYEPSNLNDKAAYEMQRPGVQRLSLNTDDKTLSPTATVWSSPEDVYKSPYQGHDSPYEYSQRFTLRHGILPAHSPHSLNSASPSTSNYNGNSFARQQTDHFTQNDYAYPPSTQLRSPSSLSHDVHAREEPSFQTNSTAHLRSESDERRYRTPAASFSVPIPPSSHSSLRSVTFDPRDVYIRGGLALNPPSEISETNETAPNIRRNHGTSWDNF</sequence>
<evidence type="ECO:0000256" key="2">
    <source>
        <dbReference type="SAM" id="Phobius"/>
    </source>
</evidence>
<feature type="compositionally biased region" description="Polar residues" evidence="1">
    <location>
        <begin position="616"/>
        <end position="625"/>
    </location>
</feature>
<feature type="region of interest" description="Disordered" evidence="1">
    <location>
        <begin position="529"/>
        <end position="595"/>
    </location>
</feature>
<reference evidence="3 4" key="1">
    <citation type="submission" date="2023-11" db="EMBL/GenBank/DDBJ databases">
        <title>An acidophilic fungus is an integral part of prey digestion in a carnivorous sundew plant.</title>
        <authorList>
            <person name="Tsai I.J."/>
        </authorList>
    </citation>
    <scope>NUCLEOTIDE SEQUENCE [LARGE SCALE GENOMIC DNA]</scope>
    <source>
        <strain evidence="3">169a</strain>
    </source>
</reference>
<dbReference type="Proteomes" id="UP001303373">
    <property type="component" value="Chromosome 6"/>
</dbReference>
<feature type="transmembrane region" description="Helical" evidence="2">
    <location>
        <begin position="364"/>
        <end position="383"/>
    </location>
</feature>
<feature type="transmembrane region" description="Helical" evidence="2">
    <location>
        <begin position="67"/>
        <end position="89"/>
    </location>
</feature>
<dbReference type="PANTHER" id="PTHR42058">
    <property type="entry name" value="G_PROTEIN_RECEP_F2_4 DOMAIN-CONTAINING PROTEIN"/>
    <property type="match status" value="1"/>
</dbReference>
<evidence type="ECO:0000313" key="3">
    <source>
        <dbReference type="EMBL" id="WPH01702.1"/>
    </source>
</evidence>
<organism evidence="3 4">
    <name type="scientific">Acrodontium crateriforme</name>
    <dbReference type="NCBI Taxonomy" id="150365"/>
    <lineage>
        <taxon>Eukaryota</taxon>
        <taxon>Fungi</taxon>
        <taxon>Dikarya</taxon>
        <taxon>Ascomycota</taxon>
        <taxon>Pezizomycotina</taxon>
        <taxon>Dothideomycetes</taxon>
        <taxon>Dothideomycetidae</taxon>
        <taxon>Mycosphaerellales</taxon>
        <taxon>Teratosphaeriaceae</taxon>
        <taxon>Acrodontium</taxon>
    </lineage>
</organism>
<feature type="compositionally biased region" description="Basic and acidic residues" evidence="1">
    <location>
        <begin position="566"/>
        <end position="575"/>
    </location>
</feature>
<feature type="transmembrane region" description="Helical" evidence="2">
    <location>
        <begin position="223"/>
        <end position="246"/>
    </location>
</feature>
<feature type="compositionally biased region" description="Polar residues" evidence="1">
    <location>
        <begin position="502"/>
        <end position="519"/>
    </location>
</feature>
<feature type="region of interest" description="Disordered" evidence="1">
    <location>
        <begin position="500"/>
        <end position="519"/>
    </location>
</feature>
<dbReference type="PANTHER" id="PTHR42058:SF1">
    <property type="entry name" value="G-PROTEIN COUPLED RECEPTORS FAMILY 2 PROFILE 2 DOMAIN-CONTAINING PROTEIN"/>
    <property type="match status" value="1"/>
</dbReference>
<dbReference type="AlphaFoldDB" id="A0AAQ3M6B1"/>
<evidence type="ECO:0000313" key="4">
    <source>
        <dbReference type="Proteomes" id="UP001303373"/>
    </source>
</evidence>
<keyword evidence="4" id="KW-1185">Reference proteome</keyword>
<keyword evidence="2" id="KW-0472">Membrane</keyword>
<dbReference type="InterPro" id="IPR053247">
    <property type="entry name" value="GPCR_GPR1/git3-like"/>
</dbReference>